<feature type="compositionally biased region" description="Basic and acidic residues" evidence="1">
    <location>
        <begin position="126"/>
        <end position="138"/>
    </location>
</feature>
<feature type="chain" id="PRO_5040383030" evidence="2">
    <location>
        <begin position="35"/>
        <end position="169"/>
    </location>
</feature>
<sequence>MKLSDSTSSAAKLITLSMALLAVLTVINTPTIHAAPGRINVVQQADPGPPTVPIGPRGPLLNRRAGSSTTGGVKGRASLGKTQPIAIEKPEPSSGELSMHPGHEKRDDEEGKEWWEKEEWEILKRADAKAAAERKDEWWWSPKAKRSVSAGGKAHTSPGVAKRDDNEEI</sequence>
<accession>A0A9P5V8L2</accession>
<comment type="caution">
    <text evidence="3">The sequence shown here is derived from an EMBL/GenBank/DDBJ whole genome shotgun (WGS) entry which is preliminary data.</text>
</comment>
<evidence type="ECO:0000256" key="1">
    <source>
        <dbReference type="SAM" id="MobiDB-lite"/>
    </source>
</evidence>
<evidence type="ECO:0000313" key="4">
    <source>
        <dbReference type="Proteomes" id="UP000748756"/>
    </source>
</evidence>
<dbReference type="OrthoDB" id="2430135at2759"/>
<organism evidence="3 4">
    <name type="scientific">Linnemannia schmuckeri</name>
    <dbReference type="NCBI Taxonomy" id="64567"/>
    <lineage>
        <taxon>Eukaryota</taxon>
        <taxon>Fungi</taxon>
        <taxon>Fungi incertae sedis</taxon>
        <taxon>Mucoromycota</taxon>
        <taxon>Mortierellomycotina</taxon>
        <taxon>Mortierellomycetes</taxon>
        <taxon>Mortierellales</taxon>
        <taxon>Mortierellaceae</taxon>
        <taxon>Linnemannia</taxon>
    </lineage>
</organism>
<evidence type="ECO:0000256" key="2">
    <source>
        <dbReference type="SAM" id="SignalP"/>
    </source>
</evidence>
<keyword evidence="2" id="KW-0732">Signal</keyword>
<gene>
    <name evidence="3" type="ORF">BG015_010432</name>
</gene>
<reference evidence="3" key="1">
    <citation type="journal article" date="2020" name="Fungal Divers.">
        <title>Resolving the Mortierellaceae phylogeny through synthesis of multi-gene phylogenetics and phylogenomics.</title>
        <authorList>
            <person name="Vandepol N."/>
            <person name="Liber J."/>
            <person name="Desiro A."/>
            <person name="Na H."/>
            <person name="Kennedy M."/>
            <person name="Barry K."/>
            <person name="Grigoriev I.V."/>
            <person name="Miller A.N."/>
            <person name="O'Donnell K."/>
            <person name="Stajich J.E."/>
            <person name="Bonito G."/>
        </authorList>
    </citation>
    <scope>NUCLEOTIDE SEQUENCE</scope>
    <source>
        <strain evidence="3">NRRL 6426</strain>
    </source>
</reference>
<evidence type="ECO:0000313" key="3">
    <source>
        <dbReference type="EMBL" id="KAF9147857.1"/>
    </source>
</evidence>
<feature type="region of interest" description="Disordered" evidence="1">
    <location>
        <begin position="50"/>
        <end position="113"/>
    </location>
</feature>
<dbReference type="AlphaFoldDB" id="A0A9P5V8L2"/>
<feature type="signal peptide" evidence="2">
    <location>
        <begin position="1"/>
        <end position="34"/>
    </location>
</feature>
<keyword evidence="4" id="KW-1185">Reference proteome</keyword>
<feature type="compositionally biased region" description="Basic and acidic residues" evidence="1">
    <location>
        <begin position="101"/>
        <end position="113"/>
    </location>
</feature>
<proteinExistence type="predicted"/>
<protein>
    <submittedName>
        <fullName evidence="3">Uncharacterized protein</fullName>
    </submittedName>
</protein>
<dbReference type="Proteomes" id="UP000748756">
    <property type="component" value="Unassembled WGS sequence"/>
</dbReference>
<feature type="region of interest" description="Disordered" evidence="1">
    <location>
        <begin position="126"/>
        <end position="169"/>
    </location>
</feature>
<dbReference type="EMBL" id="JAAAUQ010000744">
    <property type="protein sequence ID" value="KAF9147857.1"/>
    <property type="molecule type" value="Genomic_DNA"/>
</dbReference>
<name>A0A9P5V8L2_9FUNG</name>